<dbReference type="PANTHER" id="PTHR43179">
    <property type="entry name" value="RHAMNOSYLTRANSFERASE WBBL"/>
    <property type="match status" value="1"/>
</dbReference>
<reference evidence="6 7" key="1">
    <citation type="submission" date="2019-02" db="EMBL/GenBank/DDBJ databases">
        <title>Deep-cultivation of Planctomycetes and their phenomic and genomic characterization uncovers novel biology.</title>
        <authorList>
            <person name="Wiegand S."/>
            <person name="Jogler M."/>
            <person name="Boedeker C."/>
            <person name="Pinto D."/>
            <person name="Vollmers J."/>
            <person name="Rivas-Marin E."/>
            <person name="Kohn T."/>
            <person name="Peeters S.H."/>
            <person name="Heuer A."/>
            <person name="Rast P."/>
            <person name="Oberbeckmann S."/>
            <person name="Bunk B."/>
            <person name="Jeske O."/>
            <person name="Meyerdierks A."/>
            <person name="Storesund J.E."/>
            <person name="Kallscheuer N."/>
            <person name="Luecker S."/>
            <person name="Lage O.M."/>
            <person name="Pohl T."/>
            <person name="Merkel B.J."/>
            <person name="Hornburger P."/>
            <person name="Mueller R.-W."/>
            <person name="Bruemmer F."/>
            <person name="Labrenz M."/>
            <person name="Spormann A.M."/>
            <person name="Op Den Camp H."/>
            <person name="Overmann J."/>
            <person name="Amann R."/>
            <person name="Jetten M.S.M."/>
            <person name="Mascher T."/>
            <person name="Medema M.H."/>
            <person name="Devos D.P."/>
            <person name="Kaster A.-K."/>
            <person name="Ovreas L."/>
            <person name="Rohde M."/>
            <person name="Galperin M.Y."/>
            <person name="Jogler C."/>
        </authorList>
    </citation>
    <scope>NUCLEOTIDE SEQUENCE [LARGE SCALE GENOMIC DNA]</scope>
    <source>
        <strain evidence="6 7">Mal64</strain>
    </source>
</reference>
<dbReference type="InterPro" id="IPR001173">
    <property type="entry name" value="Glyco_trans_2-like"/>
</dbReference>
<dbReference type="InterPro" id="IPR029044">
    <property type="entry name" value="Nucleotide-diphossugar_trans"/>
</dbReference>
<name>A0A5C5ZTR3_9BACT</name>
<accession>A0A5C5ZTR3</accession>
<evidence type="ECO:0000259" key="5">
    <source>
        <dbReference type="Pfam" id="PF00535"/>
    </source>
</evidence>
<comment type="caution">
    <text evidence="6">The sequence shown here is derived from an EMBL/GenBank/DDBJ whole genome shotgun (WGS) entry which is preliminary data.</text>
</comment>
<sequence length="354" mass="38668">MSSPDLAIDVSVVVATFNRAAMLRETLRSLVELETDGAFAYEVLVVDNASSDNTPQAITEFAAVDRRGSAVRVRGVREPSPGVSHARNRGVGEAAGDWVAFHDDDQVADPRWLAELVALAKRRSALVVGGAVKLKLPAGAKEPSARYLRQMLGEKVGMPAEQPFNRRQIPGAGSLMIDRGVFDHVGLFDTDLEIGGEDADLYRRIRAAGYEAWYTPKAIVHHLIPAKRLDSDYMRWTAARHGQHVALREFLDWGPRKLPLVMAARLGQATINYLPRYLAARLTGDRDGALAARCLMLRSQSYLAKAWRLLLHGEGQQGAADAALSLREGRERLVGGQAPEAETPPRLVATGPQE</sequence>
<dbReference type="GO" id="GO:0016757">
    <property type="term" value="F:glycosyltransferase activity"/>
    <property type="evidence" value="ECO:0007669"/>
    <property type="project" value="UniProtKB-KW"/>
</dbReference>
<evidence type="ECO:0000256" key="3">
    <source>
        <dbReference type="ARBA" id="ARBA00022679"/>
    </source>
</evidence>
<evidence type="ECO:0000256" key="1">
    <source>
        <dbReference type="ARBA" id="ARBA00006739"/>
    </source>
</evidence>
<dbReference type="OrthoDB" id="9781367at2"/>
<feature type="region of interest" description="Disordered" evidence="4">
    <location>
        <begin position="331"/>
        <end position="354"/>
    </location>
</feature>
<dbReference type="CDD" id="cd00761">
    <property type="entry name" value="Glyco_tranf_GTA_type"/>
    <property type="match status" value="1"/>
</dbReference>
<dbReference type="Pfam" id="PF00535">
    <property type="entry name" value="Glycos_transf_2"/>
    <property type="match status" value="1"/>
</dbReference>
<proteinExistence type="inferred from homology"/>
<evidence type="ECO:0000256" key="4">
    <source>
        <dbReference type="SAM" id="MobiDB-lite"/>
    </source>
</evidence>
<dbReference type="Gene3D" id="3.90.550.10">
    <property type="entry name" value="Spore Coat Polysaccharide Biosynthesis Protein SpsA, Chain A"/>
    <property type="match status" value="1"/>
</dbReference>
<dbReference type="EC" id="2.4.-.-" evidence="6"/>
<dbReference type="RefSeq" id="WP_146396902.1">
    <property type="nucleotide sequence ID" value="NZ_SJPQ01000001.1"/>
</dbReference>
<evidence type="ECO:0000313" key="6">
    <source>
        <dbReference type="EMBL" id="TWT90241.1"/>
    </source>
</evidence>
<comment type="similarity">
    <text evidence="1">Belongs to the glycosyltransferase 2 family.</text>
</comment>
<protein>
    <submittedName>
        <fullName evidence="6">Putative glycosyltransferase EpsH</fullName>
        <ecNumber evidence="6">2.4.-.-</ecNumber>
    </submittedName>
</protein>
<keyword evidence="7" id="KW-1185">Reference proteome</keyword>
<organism evidence="6 7">
    <name type="scientific">Pseudobythopirellula maris</name>
    <dbReference type="NCBI Taxonomy" id="2527991"/>
    <lineage>
        <taxon>Bacteria</taxon>
        <taxon>Pseudomonadati</taxon>
        <taxon>Planctomycetota</taxon>
        <taxon>Planctomycetia</taxon>
        <taxon>Pirellulales</taxon>
        <taxon>Lacipirellulaceae</taxon>
        <taxon>Pseudobythopirellula</taxon>
    </lineage>
</organism>
<evidence type="ECO:0000313" key="7">
    <source>
        <dbReference type="Proteomes" id="UP000315440"/>
    </source>
</evidence>
<feature type="domain" description="Glycosyltransferase 2-like" evidence="5">
    <location>
        <begin position="11"/>
        <end position="147"/>
    </location>
</feature>
<evidence type="ECO:0000256" key="2">
    <source>
        <dbReference type="ARBA" id="ARBA00022676"/>
    </source>
</evidence>
<dbReference type="PANTHER" id="PTHR43179:SF12">
    <property type="entry name" value="GALACTOFURANOSYLTRANSFERASE GLFT2"/>
    <property type="match status" value="1"/>
</dbReference>
<gene>
    <name evidence="6" type="primary">epsH_1</name>
    <name evidence="6" type="ORF">Mal64_06250</name>
</gene>
<dbReference type="AlphaFoldDB" id="A0A5C5ZTR3"/>
<keyword evidence="2 6" id="KW-0328">Glycosyltransferase</keyword>
<dbReference type="SUPFAM" id="SSF53448">
    <property type="entry name" value="Nucleotide-diphospho-sugar transferases"/>
    <property type="match status" value="1"/>
</dbReference>
<dbReference type="EMBL" id="SJPQ01000001">
    <property type="protein sequence ID" value="TWT90241.1"/>
    <property type="molecule type" value="Genomic_DNA"/>
</dbReference>
<keyword evidence="3 6" id="KW-0808">Transferase</keyword>
<dbReference type="Proteomes" id="UP000315440">
    <property type="component" value="Unassembled WGS sequence"/>
</dbReference>